<dbReference type="PIRSF" id="PIRSF036947">
    <property type="entry name" value="Spt6"/>
    <property type="match status" value="1"/>
</dbReference>
<evidence type="ECO:0000256" key="6">
    <source>
        <dbReference type="ARBA" id="ARBA00023163"/>
    </source>
</evidence>
<feature type="compositionally biased region" description="Acidic residues" evidence="10">
    <location>
        <begin position="1"/>
        <end position="19"/>
    </location>
</feature>
<dbReference type="SUPFAM" id="SSF53098">
    <property type="entry name" value="Ribonuclease H-like"/>
    <property type="match status" value="1"/>
</dbReference>
<keyword evidence="8" id="KW-0539">Nucleus</keyword>
<dbReference type="Pfam" id="PF17674">
    <property type="entry name" value="HHH_9"/>
    <property type="match status" value="1"/>
</dbReference>
<feature type="compositionally biased region" description="Acidic residues" evidence="10">
    <location>
        <begin position="57"/>
        <end position="73"/>
    </location>
</feature>
<dbReference type="Pfam" id="PF14633">
    <property type="entry name" value="SH2_2"/>
    <property type="match status" value="1"/>
</dbReference>
<dbReference type="InterPro" id="IPR035420">
    <property type="entry name" value="Spt6_SH2"/>
</dbReference>
<dbReference type="InterPro" id="IPR003029">
    <property type="entry name" value="S1_domain"/>
</dbReference>
<dbReference type="GO" id="GO:0008023">
    <property type="term" value="C:transcription elongation factor complex"/>
    <property type="evidence" value="ECO:0007669"/>
    <property type="project" value="TreeGrafter"/>
</dbReference>
<dbReference type="InterPro" id="IPR017072">
    <property type="entry name" value="TF_Spt6"/>
</dbReference>
<feature type="region of interest" description="Disordered" evidence="10">
    <location>
        <begin position="1600"/>
        <end position="1786"/>
    </location>
</feature>
<dbReference type="Pfam" id="PF14632">
    <property type="entry name" value="SPT6_acidic"/>
    <property type="match status" value="1"/>
</dbReference>
<dbReference type="Gene3D" id="2.40.50.140">
    <property type="entry name" value="Nucleic acid-binding proteins"/>
    <property type="match status" value="1"/>
</dbReference>
<dbReference type="InterPro" id="IPR035019">
    <property type="entry name" value="Spt6_SH2_N"/>
</dbReference>
<evidence type="ECO:0000256" key="10">
    <source>
        <dbReference type="SAM" id="MobiDB-lite"/>
    </source>
</evidence>
<evidence type="ECO:0000256" key="5">
    <source>
        <dbReference type="ARBA" id="ARBA00023054"/>
    </source>
</evidence>
<evidence type="ECO:0000256" key="1">
    <source>
        <dbReference type="ARBA" id="ARBA00004123"/>
    </source>
</evidence>
<accession>W4VRT5</accession>
<feature type="compositionally biased region" description="Acidic residues" evidence="10">
    <location>
        <begin position="221"/>
        <end position="252"/>
    </location>
</feature>
<dbReference type="SUPFAM" id="SSF158832">
    <property type="entry name" value="Tex N-terminal region-like"/>
    <property type="match status" value="1"/>
</dbReference>
<proteinExistence type="evidence at transcript level"/>
<feature type="non-terminal residue" evidence="12">
    <location>
        <position position="1"/>
    </location>
</feature>
<dbReference type="InterPro" id="IPR023319">
    <property type="entry name" value="Tex-like_HTH_dom_sf"/>
</dbReference>
<dbReference type="GO" id="GO:0060429">
    <property type="term" value="P:epithelium development"/>
    <property type="evidence" value="ECO:0007669"/>
    <property type="project" value="UniProtKB-ARBA"/>
</dbReference>
<dbReference type="Pfam" id="PF22706">
    <property type="entry name" value="Tex_central_region"/>
    <property type="match status" value="1"/>
</dbReference>
<dbReference type="SMART" id="SM00252">
    <property type="entry name" value="SH2"/>
    <property type="match status" value="1"/>
</dbReference>
<dbReference type="FunFam" id="3.30.420.140:FF:000004">
    <property type="entry name" value="Transcription elongation factor spt6"/>
    <property type="match status" value="1"/>
</dbReference>
<feature type="region of interest" description="Disordered" evidence="10">
    <location>
        <begin position="118"/>
        <end position="262"/>
    </location>
</feature>
<dbReference type="FunFam" id="1.10.150.850:FF:000004">
    <property type="entry name" value="Transcription elongation factor SPT6"/>
    <property type="match status" value="1"/>
</dbReference>
<dbReference type="SUPFAM" id="SSF50249">
    <property type="entry name" value="Nucleic acid-binding proteins"/>
    <property type="match status" value="1"/>
</dbReference>
<name>W4VRT5_9DIPT</name>
<protein>
    <recommendedName>
        <fullName evidence="3">Transcription elongation factor SPT6</fullName>
    </recommendedName>
    <alternativeName>
        <fullName evidence="9">Transcription elongation factor spt6</fullName>
    </alternativeName>
</protein>
<comment type="similarity">
    <text evidence="2">Belongs to the SPT6 family.</text>
</comment>
<keyword evidence="5" id="KW-0175">Coiled coil</keyword>
<dbReference type="Pfam" id="PF14641">
    <property type="entry name" value="HTH_44"/>
    <property type="match status" value="1"/>
</dbReference>
<feature type="compositionally biased region" description="Acidic residues" evidence="10">
    <location>
        <begin position="123"/>
        <end position="132"/>
    </location>
</feature>
<comment type="subcellular location">
    <subcellularLocation>
        <location evidence="1">Nucleus</location>
    </subcellularLocation>
</comment>
<dbReference type="Gene3D" id="3.30.420.140">
    <property type="entry name" value="YqgF/RNase H-like domain"/>
    <property type="match status" value="1"/>
</dbReference>
<dbReference type="FunFam" id="1.10.3500.10:FF:000006">
    <property type="entry name" value="Transcription elongation factor spt6"/>
    <property type="match status" value="1"/>
</dbReference>
<dbReference type="GO" id="GO:0003677">
    <property type="term" value="F:DNA binding"/>
    <property type="evidence" value="ECO:0007669"/>
    <property type="project" value="InterPro"/>
</dbReference>
<organism evidence="12">
    <name type="scientific">Corethrella appendiculata</name>
    <dbReference type="NCBI Taxonomy" id="1370023"/>
    <lineage>
        <taxon>Eukaryota</taxon>
        <taxon>Metazoa</taxon>
        <taxon>Ecdysozoa</taxon>
        <taxon>Arthropoda</taxon>
        <taxon>Hexapoda</taxon>
        <taxon>Insecta</taxon>
        <taxon>Pterygota</taxon>
        <taxon>Neoptera</taxon>
        <taxon>Endopterygota</taxon>
        <taxon>Diptera</taxon>
        <taxon>Nematocera</taxon>
        <taxon>Culicoidea</taxon>
        <taxon>Chaoboridae</taxon>
        <taxon>Corethrella</taxon>
    </lineage>
</organism>
<keyword evidence="6" id="KW-0804">Transcription</keyword>
<dbReference type="GO" id="GO:0140673">
    <property type="term" value="P:transcription elongation-coupled chromatin remodeling"/>
    <property type="evidence" value="ECO:0007669"/>
    <property type="project" value="InterPro"/>
</dbReference>
<feature type="region of interest" description="Disordered" evidence="10">
    <location>
        <begin position="1525"/>
        <end position="1554"/>
    </location>
</feature>
<dbReference type="InterPro" id="IPR037027">
    <property type="entry name" value="YqgF/RNaseH-like_dom_sf"/>
</dbReference>
<dbReference type="Gene3D" id="1.10.10.2740">
    <property type="entry name" value="Spt6, Death-like domain"/>
    <property type="match status" value="1"/>
</dbReference>
<dbReference type="Pfam" id="PF14639">
    <property type="entry name" value="YqgF"/>
    <property type="match status" value="1"/>
</dbReference>
<dbReference type="PANTHER" id="PTHR10145">
    <property type="entry name" value="TRANSCRIPTION ELONGATION FACTOR SPT6"/>
    <property type="match status" value="1"/>
</dbReference>
<dbReference type="InterPro" id="IPR042066">
    <property type="entry name" value="Spt6_death-like"/>
</dbReference>
<dbReference type="PROSITE" id="PS50126">
    <property type="entry name" value="S1"/>
    <property type="match status" value="1"/>
</dbReference>
<dbReference type="GO" id="GO:0034728">
    <property type="term" value="P:nucleosome organization"/>
    <property type="evidence" value="ECO:0007669"/>
    <property type="project" value="TreeGrafter"/>
</dbReference>
<sequence>DFLDSEAEESDQSEEEDLEPHERKKLKKLKAVRSDSEEEEEEDDEDRLREELKDLIDDAPIEEEDSDGEDSDASGERNKRKKSDDDDELDDRLEDEDYELIEENLGVKVDRKRFKRLKRIQDEGSDDDEPQDDGLNREVIADQLFVGSDDEEERQSERGVNRDTAIAPPENFDEEVSDESDADDFIVDDDGNPISDKRKKRRPIFTDASLQEGQDIFGVDFDYDEFEKYDEDDYEDEDEEAEEDEYEEDGAEEREKRPKKAARKKVTKKSIFDIYEPSELKRGHFTDLDNEIRKADVPERMQLRDVPVTPVADSSNELEDEAQWIYRQAFCKPTISNQDMYNGESMRNRKPSSAIGKIKQALDFMRNQQLEVPFIAFYRKEYVQPELNINDLWKVYKYDGKWCQLSNRKNGLLTLFNKMRDFQLDKLMLTPDAPIPDDMRIIKDDDIDWLKNAQTPEELKDVHNHFLMYYSHEIPAMQEAFRKKERERIRQEKIAARRKELENAAEGDEIPNFDDLEIVDDEPEVEENVRLKTDSGPYAMCRKAGFCSLAKKFGLTPEQFAENLRDNYQRHEVEQESSDPHELAKEYITPKFSTEEDVLHAVKFMVARQLAKEPLLRKCVRELYYERAKLSVTPTKKGQKEIDENHPCYQMKYLKDKPVRDLCAEQFLKLNVAQDDKLLTITISEKIEGNTSSSYLEEVKAFYNKDEFSKNVQEWNKLRSECVELALNKMVFPDLRKELGSILLNESKDAVLKYCCRKLYNWIKVAPYSVNFPDEDDDEWDTSRGCRVMGVAFVPDFSQAAFMAITNPDGEVTDYLRLPHLLKRKNSHRVDEKALKEADLQAIENFIRTKKPHFVVIGGESKEALMIRDDIKDCIKTLIEEEQFPEITCEIIDNDLAKIYANSNKGVTDFREYPILLRQAVSLARRMQDPLVEFSQLCTADEEILCIRYHTLQDQLIKEELLENLYLEFINRTNEVGVDINLAVQNPLTINLVQFICGLGPRKGQALIKILKQTNQRLENRTQLVTACHMGPKVFINCSGFIKIDTNSLGDSTEAYVEVLDGSRVHPETYEWARKMAVDALEYDDEDANPAGALEEILESPERLKDLDLDAFAVELERQGFGNKSITLYDIRAELNSRYKDLRTTFRSPNSEELFDYLTKETPETLYVGKMLLATVIGISHRKPQGEQLDQANPVRNDETGLWQCPFCIKNDFPDLAEVWNHFDAGECPGQATGVKLRFDNGLSGFIHIKNLSDKHVQNPEERVQPGQTIHVRIIKIDVDRFSLDCTSKSSDLLDKNHEWRPRKDDYYDQDLEDKDLRKEDDSKKQKQRQHYIKRVIVHPAFHNKSYAEAVKIMENMDQGEVIVRPSSKGSDHLTATWKVCDNIYQHIDVREKGKENAFSLGQSLWIENEEFEDLDEIIARHVNPMASYARDLLNYKYYRDTQGGMKDKAEELLKEEKKKNANKIHYFLSASKNYPGKFLLSYLPRNKCKHEYVTVTPDGFRFRQQIFDSVNSLLKWFKEHFKDPLPGNTPNSTPTPRGMSSTRTPYTTPGMGSLNNEAIQRVAQNMPSHMLHSLSQVANQTPHYSHTYINTPYTPSGQTPFMTPYHTPHSSQTPRYGQSTPSQYSNGPFLHPGAPVSSAHKGGNFRDSRSSPSPYSVSPYSASPRNSSRQEDLNWQAASNAWASRSNSRSPSRDNNNMGRGTPRNNMQNRTPRYDDRGPPQRTKTPQYDDDRPSSRQSNRNMNNNNNNNNNNNFTRSPHSSRSTPRTNTSPHSMTLGDATPLWDE</sequence>
<feature type="compositionally biased region" description="Acidic residues" evidence="10">
    <location>
        <begin position="85"/>
        <end position="102"/>
    </location>
</feature>
<dbReference type="InterPro" id="IPR028088">
    <property type="entry name" value="Spt6_HTH_DNA-bd_dom"/>
</dbReference>
<feature type="region of interest" description="Disordered" evidence="10">
    <location>
        <begin position="1"/>
        <end position="104"/>
    </location>
</feature>
<feature type="compositionally biased region" description="Low complexity" evidence="10">
    <location>
        <begin position="1675"/>
        <end position="1698"/>
    </location>
</feature>
<dbReference type="InterPro" id="IPR012340">
    <property type="entry name" value="NA-bd_OB-fold"/>
</dbReference>
<dbReference type="GO" id="GO:0042393">
    <property type="term" value="F:histone binding"/>
    <property type="evidence" value="ECO:0007669"/>
    <property type="project" value="TreeGrafter"/>
</dbReference>
<dbReference type="InterPro" id="IPR023323">
    <property type="entry name" value="Tex-like_dom_sf"/>
</dbReference>
<evidence type="ECO:0000259" key="11">
    <source>
        <dbReference type="PROSITE" id="PS50126"/>
    </source>
</evidence>
<dbReference type="InterPro" id="IPR000980">
    <property type="entry name" value="SH2"/>
</dbReference>
<dbReference type="FunFam" id="3.30.505.10:FF:000089">
    <property type="entry name" value="Transcription elongation factor spt6"/>
    <property type="match status" value="1"/>
</dbReference>
<dbReference type="GO" id="GO:0003746">
    <property type="term" value="F:translation elongation factor activity"/>
    <property type="evidence" value="ECO:0007669"/>
    <property type="project" value="UniProtKB-KW"/>
</dbReference>
<keyword evidence="4" id="KW-0597">Phosphoprotein</keyword>
<dbReference type="CDD" id="cd09918">
    <property type="entry name" value="SH2_Nterm_SPT6_like"/>
    <property type="match status" value="1"/>
</dbReference>
<dbReference type="InterPro" id="IPR036860">
    <property type="entry name" value="SH2_dom_sf"/>
</dbReference>
<dbReference type="InterPro" id="IPR035018">
    <property type="entry name" value="Spt6_SH2_C"/>
</dbReference>
<reference evidence="12" key="1">
    <citation type="journal article" date="2014" name="Insect Biochem. Mol. Biol.">
        <title>An insight into the sialome of the frog biting fly, Corethrella appendiculata.</title>
        <authorList>
            <person name="Ribeiro J.M.C."/>
            <person name="Chagas A.C."/>
            <person name="Pham V.M."/>
            <person name="Lounibos L.P."/>
            <person name="Calvo E."/>
        </authorList>
    </citation>
    <scope>NUCLEOTIDE SEQUENCE</scope>
    <source>
        <tissue evidence="12">Salivary glands</tissue>
    </source>
</reference>
<dbReference type="InterPro" id="IPR032706">
    <property type="entry name" value="Spt6_HHH"/>
</dbReference>
<dbReference type="FunFam" id="1.10.150.850:FF:000003">
    <property type="entry name" value="Transcription elongation factor spt6"/>
    <property type="match status" value="1"/>
</dbReference>
<dbReference type="InterPro" id="IPR010994">
    <property type="entry name" value="RuvA_2-like"/>
</dbReference>
<feature type="compositionally biased region" description="Polar residues" evidence="10">
    <location>
        <begin position="1609"/>
        <end position="1627"/>
    </location>
</feature>
<dbReference type="SUPFAM" id="SSF47781">
    <property type="entry name" value="RuvA domain 2-like"/>
    <property type="match status" value="2"/>
</dbReference>
<evidence type="ECO:0000256" key="2">
    <source>
        <dbReference type="ARBA" id="ARBA00009253"/>
    </source>
</evidence>
<dbReference type="InterPro" id="IPR006641">
    <property type="entry name" value="YqgF/RNaseH-like_dom"/>
</dbReference>
<feature type="compositionally biased region" description="Low complexity" evidence="10">
    <location>
        <begin position="1740"/>
        <end position="1774"/>
    </location>
</feature>
<evidence type="ECO:0000256" key="8">
    <source>
        <dbReference type="ARBA" id="ARBA00023242"/>
    </source>
</evidence>
<dbReference type="PANTHER" id="PTHR10145:SF6">
    <property type="entry name" value="TRANSCRIPTION ELONGATION FACTOR SPT6"/>
    <property type="match status" value="1"/>
</dbReference>
<dbReference type="SUPFAM" id="SSF55550">
    <property type="entry name" value="SH2 domain"/>
    <property type="match status" value="2"/>
</dbReference>
<dbReference type="InterPro" id="IPR028083">
    <property type="entry name" value="Spt6_acidic_N_dom"/>
</dbReference>
<dbReference type="Gene3D" id="3.30.505.10">
    <property type="entry name" value="SH2 domain"/>
    <property type="match status" value="2"/>
</dbReference>
<evidence type="ECO:0000256" key="9">
    <source>
        <dbReference type="ARBA" id="ARBA00070625"/>
    </source>
</evidence>
<feature type="compositionally biased region" description="Basic and acidic residues" evidence="10">
    <location>
        <begin position="46"/>
        <end position="56"/>
    </location>
</feature>
<keyword evidence="12" id="KW-0648">Protein biosynthesis</keyword>
<dbReference type="GO" id="GO:0031491">
    <property type="term" value="F:nucleosome binding"/>
    <property type="evidence" value="ECO:0007669"/>
    <property type="project" value="TreeGrafter"/>
</dbReference>
<dbReference type="Pfam" id="PF14635">
    <property type="entry name" value="HHH_7"/>
    <property type="match status" value="1"/>
</dbReference>
<evidence type="ECO:0000256" key="7">
    <source>
        <dbReference type="ARBA" id="ARBA00023186"/>
    </source>
</evidence>
<dbReference type="Gene3D" id="1.10.150.850">
    <property type="entry name" value="Spt6, helix-hairpin-helix domain"/>
    <property type="match status" value="1"/>
</dbReference>
<dbReference type="InterPro" id="IPR041692">
    <property type="entry name" value="HHH_9"/>
</dbReference>
<dbReference type="Pfam" id="PF00575">
    <property type="entry name" value="S1"/>
    <property type="match status" value="1"/>
</dbReference>
<dbReference type="CDD" id="cd00164">
    <property type="entry name" value="S1_like"/>
    <property type="match status" value="1"/>
</dbReference>
<feature type="domain" description="S1 motif" evidence="11">
    <location>
        <begin position="1234"/>
        <end position="1289"/>
    </location>
</feature>
<feature type="compositionally biased region" description="Low complexity" evidence="10">
    <location>
        <begin position="1651"/>
        <end position="1666"/>
    </location>
</feature>
<dbReference type="Gene3D" id="1.10.3500.10">
    <property type="entry name" value="Tex N-terminal region-like"/>
    <property type="match status" value="1"/>
</dbReference>
<dbReference type="InterPro" id="IPR055179">
    <property type="entry name" value="Tex-like_central_region"/>
</dbReference>
<feature type="compositionally biased region" description="Acidic residues" evidence="10">
    <location>
        <begin position="171"/>
        <end position="191"/>
    </location>
</feature>
<keyword evidence="12" id="KW-0251">Elongation factor</keyword>
<evidence type="ECO:0000313" key="12">
    <source>
        <dbReference type="EMBL" id="JAB59379.1"/>
    </source>
</evidence>
<dbReference type="InterPro" id="IPR028231">
    <property type="entry name" value="Spt6_YqgF"/>
</dbReference>
<feature type="compositionally biased region" description="Acidic residues" evidence="10">
    <location>
        <begin position="36"/>
        <end position="45"/>
    </location>
</feature>
<dbReference type="EMBL" id="GANO01000492">
    <property type="protein sequence ID" value="JAB59379.1"/>
    <property type="molecule type" value="mRNA"/>
</dbReference>
<keyword evidence="7" id="KW-0143">Chaperone</keyword>
<dbReference type="SMART" id="SM00732">
    <property type="entry name" value="YqgFc"/>
    <property type="match status" value="1"/>
</dbReference>
<feature type="compositionally biased region" description="Polar residues" evidence="10">
    <location>
        <begin position="1529"/>
        <end position="1548"/>
    </location>
</feature>
<dbReference type="Gene3D" id="1.10.10.650">
    <property type="entry name" value="RuvA domain 2-like"/>
    <property type="match status" value="1"/>
</dbReference>
<evidence type="ECO:0000256" key="3">
    <source>
        <dbReference type="ARBA" id="ARBA00020248"/>
    </source>
</evidence>
<dbReference type="FunFam" id="3.30.505.10:FF:000030">
    <property type="entry name" value="Transcription elongation factor spt6"/>
    <property type="match status" value="1"/>
</dbReference>
<dbReference type="InterPro" id="IPR012337">
    <property type="entry name" value="RNaseH-like_sf"/>
</dbReference>
<dbReference type="FunFam" id="1.10.10.650:FF:000002">
    <property type="entry name" value="Transcription elongation factor spt6"/>
    <property type="match status" value="1"/>
</dbReference>
<dbReference type="FunFam" id="1.10.10.2740:FF:000001">
    <property type="entry name" value="Transcription elongation factor spt6"/>
    <property type="match status" value="1"/>
</dbReference>
<dbReference type="CDD" id="cd09928">
    <property type="entry name" value="SH2_Cterm_SPT6_like"/>
    <property type="match status" value="1"/>
</dbReference>
<evidence type="ECO:0000256" key="4">
    <source>
        <dbReference type="ARBA" id="ARBA00022553"/>
    </source>
</evidence>
<dbReference type="SMART" id="SM00316">
    <property type="entry name" value="S1"/>
    <property type="match status" value="1"/>
</dbReference>